<evidence type="ECO:0000256" key="1">
    <source>
        <dbReference type="ARBA" id="ARBA00022603"/>
    </source>
</evidence>
<dbReference type="SUPFAM" id="SSF53335">
    <property type="entry name" value="S-adenosyl-L-methionine-dependent methyltransferases"/>
    <property type="match status" value="1"/>
</dbReference>
<dbReference type="STRING" id="32024.GCA_000788295_00904"/>
<dbReference type="InterPro" id="IPR029063">
    <property type="entry name" value="SAM-dependent_MTases_sf"/>
</dbReference>
<evidence type="ECO:0000313" key="5">
    <source>
        <dbReference type="Proteomes" id="UP000254920"/>
    </source>
</evidence>
<keyword evidence="1 4" id="KW-0489">Methyltransferase</keyword>
<dbReference type="PANTHER" id="PTHR24422">
    <property type="entry name" value="CHEMOTAXIS PROTEIN METHYLTRANSFERASE"/>
    <property type="match status" value="1"/>
</dbReference>
<dbReference type="PROSITE" id="PS50123">
    <property type="entry name" value="CHER"/>
    <property type="match status" value="1"/>
</dbReference>
<dbReference type="SUPFAM" id="SSF47757">
    <property type="entry name" value="Chemotaxis receptor methyltransferase CheR, N-terminal domain"/>
    <property type="match status" value="1"/>
</dbReference>
<dbReference type="RefSeq" id="WP_089182088.1">
    <property type="nucleotide sequence ID" value="NZ_CP043427.1"/>
</dbReference>
<keyword evidence="2 4" id="KW-0808">Transferase</keyword>
<dbReference type="InterPro" id="IPR050903">
    <property type="entry name" value="Bact_Chemotaxis_MeTrfase"/>
</dbReference>
<keyword evidence="3" id="KW-0949">S-adenosyl-L-methionine</keyword>
<reference evidence="4 5" key="1">
    <citation type="submission" date="2018-06" db="EMBL/GenBank/DDBJ databases">
        <authorList>
            <consortium name="Pathogen Informatics"/>
            <person name="Doyle S."/>
        </authorList>
    </citation>
    <scope>NUCLEOTIDE SEQUENCE [LARGE SCALE GENOMIC DNA]</scope>
    <source>
        <strain evidence="4 5">NCTC12475</strain>
    </source>
</reference>
<dbReference type="OrthoDB" id="9786165at2"/>
<evidence type="ECO:0000256" key="3">
    <source>
        <dbReference type="ARBA" id="ARBA00022691"/>
    </source>
</evidence>
<evidence type="ECO:0000313" key="4">
    <source>
        <dbReference type="EMBL" id="SUX11349.1"/>
    </source>
</evidence>
<dbReference type="PRINTS" id="PR00996">
    <property type="entry name" value="CHERMTFRASE"/>
</dbReference>
<dbReference type="Gene3D" id="3.40.50.150">
    <property type="entry name" value="Vaccinia Virus protein VP39"/>
    <property type="match status" value="1"/>
</dbReference>
<proteinExistence type="predicted"/>
<dbReference type="SMART" id="SM00138">
    <property type="entry name" value="MeTrc"/>
    <property type="match status" value="1"/>
</dbReference>
<dbReference type="AlphaFoldDB" id="A0A381DKY9"/>
<accession>A0A381DKY9</accession>
<sequence>MFFRRKKKEESNLQETNKKDLIIDTRNFDKFISIIQDICGADLKPKYNTIFERLEIFAKNRQIPSFDKIIDLMKTDSNLKQDILNLITVNETYFYRELPQLKEVINYAKTLNNPKILCAPCSSGDEVYSLCMLAVENNLRNVSLLGIDINSEAINECIEGRYNERHLHRLNSEQKNKFFINKNGMFEIKKNILPKYEFKIVNIFDDEMLKIGTFDIILSRNMMIYFDDEFKLKCVKILHKLLNQNGRLYAGHADLIPDTEIYQKVYESGVSYYKKI</sequence>
<evidence type="ECO:0000256" key="2">
    <source>
        <dbReference type="ARBA" id="ARBA00022679"/>
    </source>
</evidence>
<dbReference type="GO" id="GO:0008983">
    <property type="term" value="F:protein-glutamate O-methyltransferase activity"/>
    <property type="evidence" value="ECO:0007669"/>
    <property type="project" value="UniProtKB-EC"/>
</dbReference>
<gene>
    <name evidence="4" type="primary">cheR_1</name>
    <name evidence="4" type="ORF">NCTC12475_01568</name>
</gene>
<dbReference type="EC" id="2.1.1.80" evidence="4"/>
<dbReference type="PANTHER" id="PTHR24422:SF19">
    <property type="entry name" value="CHEMOTAXIS PROTEIN METHYLTRANSFERASE"/>
    <property type="match status" value="1"/>
</dbReference>
<organism evidence="4 5">
    <name type="scientific">Campylobacter sputorum subsp. sputorum</name>
    <dbReference type="NCBI Taxonomy" id="32024"/>
    <lineage>
        <taxon>Bacteria</taxon>
        <taxon>Pseudomonadati</taxon>
        <taxon>Campylobacterota</taxon>
        <taxon>Epsilonproteobacteria</taxon>
        <taxon>Campylobacterales</taxon>
        <taxon>Campylobacteraceae</taxon>
        <taxon>Campylobacter</taxon>
    </lineage>
</organism>
<dbReference type="InterPro" id="IPR000780">
    <property type="entry name" value="CheR_MeTrfase"/>
</dbReference>
<dbReference type="InterPro" id="IPR022642">
    <property type="entry name" value="CheR_C"/>
</dbReference>
<dbReference type="GO" id="GO:0032259">
    <property type="term" value="P:methylation"/>
    <property type="evidence" value="ECO:0007669"/>
    <property type="project" value="UniProtKB-KW"/>
</dbReference>
<dbReference type="EMBL" id="UFVD01000001">
    <property type="protein sequence ID" value="SUX11349.1"/>
    <property type="molecule type" value="Genomic_DNA"/>
</dbReference>
<dbReference type="GeneID" id="93090210"/>
<name>A0A381DKY9_9BACT</name>
<protein>
    <submittedName>
        <fullName evidence="4">CheR methyltransferase SAM binding domain-containing protein</fullName>
        <ecNumber evidence="4">2.1.1.80</ecNumber>
    </submittedName>
</protein>
<keyword evidence="5" id="KW-1185">Reference proteome</keyword>
<dbReference type="Proteomes" id="UP000254920">
    <property type="component" value="Unassembled WGS sequence"/>
</dbReference>
<dbReference type="Pfam" id="PF01739">
    <property type="entry name" value="CheR"/>
    <property type="match status" value="1"/>
</dbReference>